<dbReference type="InterPro" id="IPR015421">
    <property type="entry name" value="PyrdxlP-dep_Trfase_major"/>
</dbReference>
<proteinExistence type="inferred from homology"/>
<dbReference type="PANTHER" id="PTHR43094:SF1">
    <property type="entry name" value="AMINOTRANSFERASE CLASS-III"/>
    <property type="match status" value="1"/>
</dbReference>
<evidence type="ECO:0000256" key="4">
    <source>
        <dbReference type="ARBA" id="ARBA00022679"/>
    </source>
</evidence>
<dbReference type="NCBIfam" id="NF004767">
    <property type="entry name" value="PRK06105.1"/>
    <property type="match status" value="1"/>
</dbReference>
<dbReference type="FunFam" id="3.40.640.10:FF:000014">
    <property type="entry name" value="Adenosylmethionine-8-amino-7-oxononanoate aminotransferase, probable"/>
    <property type="match status" value="1"/>
</dbReference>
<dbReference type="STRING" id="83401.SAMN05421742_105134"/>
<evidence type="ECO:0000256" key="5">
    <source>
        <dbReference type="ARBA" id="ARBA00022898"/>
    </source>
</evidence>
<dbReference type="SUPFAM" id="SSF53383">
    <property type="entry name" value="PLP-dependent transferases"/>
    <property type="match status" value="1"/>
</dbReference>
<dbReference type="Pfam" id="PF00202">
    <property type="entry name" value="Aminotran_3"/>
    <property type="match status" value="1"/>
</dbReference>
<accession>A0A1G8AX72</accession>
<protein>
    <submittedName>
        <fullName evidence="7">Putrescine aminotransferase</fullName>
    </submittedName>
</protein>
<dbReference type="Gene3D" id="3.40.640.10">
    <property type="entry name" value="Type I PLP-dependent aspartate aminotransferase-like (Major domain)"/>
    <property type="match status" value="1"/>
</dbReference>
<dbReference type="PIRSF" id="PIRSF000521">
    <property type="entry name" value="Transaminase_4ab_Lys_Orn"/>
    <property type="match status" value="1"/>
</dbReference>
<name>A0A1G8AX72_9PROT</name>
<dbReference type="PROSITE" id="PS00600">
    <property type="entry name" value="AA_TRANSFER_CLASS_3"/>
    <property type="match status" value="1"/>
</dbReference>
<keyword evidence="3 7" id="KW-0032">Aminotransferase</keyword>
<dbReference type="PANTHER" id="PTHR43094">
    <property type="entry name" value="AMINOTRANSFERASE"/>
    <property type="match status" value="1"/>
</dbReference>
<reference evidence="8" key="1">
    <citation type="submission" date="2016-10" db="EMBL/GenBank/DDBJ databases">
        <authorList>
            <person name="Varghese N."/>
            <person name="Submissions S."/>
        </authorList>
    </citation>
    <scope>NUCLEOTIDE SEQUENCE [LARGE SCALE GENOMIC DNA]</scope>
    <source>
        <strain evidence="8">930I</strain>
    </source>
</reference>
<dbReference type="EMBL" id="FNCV01000005">
    <property type="protein sequence ID" value="SDH25396.1"/>
    <property type="molecule type" value="Genomic_DNA"/>
</dbReference>
<dbReference type="CDD" id="cd00610">
    <property type="entry name" value="OAT_like"/>
    <property type="match status" value="1"/>
</dbReference>
<comment type="cofactor">
    <cofactor evidence="1">
        <name>pyridoxal 5'-phosphate</name>
        <dbReference type="ChEBI" id="CHEBI:597326"/>
    </cofactor>
</comment>
<dbReference type="InterPro" id="IPR005814">
    <property type="entry name" value="Aminotrans_3"/>
</dbReference>
<evidence type="ECO:0000256" key="6">
    <source>
        <dbReference type="RuleBase" id="RU003560"/>
    </source>
</evidence>
<evidence type="ECO:0000256" key="2">
    <source>
        <dbReference type="ARBA" id="ARBA00008954"/>
    </source>
</evidence>
<dbReference type="NCBIfam" id="NF005682">
    <property type="entry name" value="PRK07480.1"/>
    <property type="match status" value="1"/>
</dbReference>
<evidence type="ECO:0000313" key="8">
    <source>
        <dbReference type="Proteomes" id="UP000217076"/>
    </source>
</evidence>
<comment type="similarity">
    <text evidence="2 6">Belongs to the class-III pyridoxal-phosphate-dependent aminotransferase family.</text>
</comment>
<dbReference type="InterPro" id="IPR049704">
    <property type="entry name" value="Aminotrans_3_PPA_site"/>
</dbReference>
<keyword evidence="4 7" id="KW-0808">Transferase</keyword>
<dbReference type="GO" id="GO:0005829">
    <property type="term" value="C:cytosol"/>
    <property type="evidence" value="ECO:0007669"/>
    <property type="project" value="TreeGrafter"/>
</dbReference>
<dbReference type="GO" id="GO:0008483">
    <property type="term" value="F:transaminase activity"/>
    <property type="evidence" value="ECO:0007669"/>
    <property type="project" value="UniProtKB-KW"/>
</dbReference>
<dbReference type="OrthoDB" id="9801834at2"/>
<keyword evidence="5 6" id="KW-0663">Pyridoxal phosphate</keyword>
<dbReference type="InterPro" id="IPR015422">
    <property type="entry name" value="PyrdxlP-dep_Trfase_small"/>
</dbReference>
<evidence type="ECO:0000313" key="7">
    <source>
        <dbReference type="EMBL" id="SDH25396.1"/>
    </source>
</evidence>
<organism evidence="7 8">
    <name type="scientific">Roseospirillum parvum</name>
    <dbReference type="NCBI Taxonomy" id="83401"/>
    <lineage>
        <taxon>Bacteria</taxon>
        <taxon>Pseudomonadati</taxon>
        <taxon>Pseudomonadota</taxon>
        <taxon>Alphaproteobacteria</taxon>
        <taxon>Rhodospirillales</taxon>
        <taxon>Rhodospirillaceae</taxon>
        <taxon>Roseospirillum</taxon>
    </lineage>
</organism>
<dbReference type="AlphaFoldDB" id="A0A1G8AX72"/>
<gene>
    <name evidence="7" type="ORF">SAMN05421742_105134</name>
</gene>
<dbReference type="Proteomes" id="UP000217076">
    <property type="component" value="Unassembled WGS sequence"/>
</dbReference>
<dbReference type="GO" id="GO:0030170">
    <property type="term" value="F:pyridoxal phosphate binding"/>
    <property type="evidence" value="ECO:0007669"/>
    <property type="project" value="InterPro"/>
</dbReference>
<evidence type="ECO:0000256" key="1">
    <source>
        <dbReference type="ARBA" id="ARBA00001933"/>
    </source>
</evidence>
<keyword evidence="8" id="KW-1185">Reference proteome</keyword>
<dbReference type="InterPro" id="IPR015424">
    <property type="entry name" value="PyrdxlP-dep_Trfase"/>
</dbReference>
<dbReference type="Gene3D" id="3.90.1150.10">
    <property type="entry name" value="Aspartate Aminotransferase, domain 1"/>
    <property type="match status" value="1"/>
</dbReference>
<dbReference type="RefSeq" id="WP_092618737.1">
    <property type="nucleotide sequence ID" value="NZ_FNCV01000005.1"/>
</dbReference>
<evidence type="ECO:0000256" key="3">
    <source>
        <dbReference type="ARBA" id="ARBA00022576"/>
    </source>
</evidence>
<sequence length="465" mass="51593">MTILSRFNRTTADWQRLDAAHHLEPFTDYKELHAEGVRVVTRAEGVWIEDSEGQRILDGMAGLWCVNVGYGRRELVEAATAQMTQLPYYNTFFKSTHMPAVELARVLADITPEGLNHAFFNSSGSEANDTVCRMIWHYWDCMGKPWRKTIISRTNGYHGSTVAATNLGGMRMMHKQNRVWPEFQHIEQPYWYHLGHDMEPEAFALKAAGWLEEKILEVGPDNVAAFIAEPIQGAGGVIVPPPGYWAEIQRICHKYGVLLVADEVICGFGRTGNWFGSDTFGIAPDLMPMAKGMTSGYIPLSAVMVHDRVAEVLIDKGGEFFHGFTYSGHPVACAVALENIRILNDEGIVQQVGSDTGPYFEQSLKALADHPLVGEVRAVGLVGAVELVEDKARHLLFGDPGSSHKMGRVGFMCRDHAVKDCGLMVRAVRDAMIFSPPLVITRAEIDDMMSRFKQALDLTAADLGR</sequence>